<feature type="transmembrane region" description="Helical" evidence="6">
    <location>
        <begin position="158"/>
        <end position="178"/>
    </location>
</feature>
<feature type="transmembrane region" description="Helical" evidence="6">
    <location>
        <begin position="118"/>
        <end position="137"/>
    </location>
</feature>
<evidence type="ECO:0000256" key="6">
    <source>
        <dbReference type="SAM" id="Phobius"/>
    </source>
</evidence>
<evidence type="ECO:0000256" key="4">
    <source>
        <dbReference type="ARBA" id="ARBA00022989"/>
    </source>
</evidence>
<dbReference type="InterPro" id="IPR011701">
    <property type="entry name" value="MFS"/>
</dbReference>
<comment type="caution">
    <text evidence="7">The sequence shown here is derived from an EMBL/GenBank/DDBJ whole genome shotgun (WGS) entry which is preliminary data.</text>
</comment>
<keyword evidence="3 6" id="KW-0812">Transmembrane</keyword>
<feature type="transmembrane region" description="Helical" evidence="6">
    <location>
        <begin position="396"/>
        <end position="420"/>
    </location>
</feature>
<evidence type="ECO:0000256" key="3">
    <source>
        <dbReference type="ARBA" id="ARBA00022692"/>
    </source>
</evidence>
<protein>
    <submittedName>
        <fullName evidence="7">Antiporter</fullName>
    </submittedName>
</protein>
<keyword evidence="5 6" id="KW-0472">Membrane</keyword>
<feature type="transmembrane region" description="Helical" evidence="6">
    <location>
        <begin position="324"/>
        <end position="348"/>
    </location>
</feature>
<feature type="transmembrane region" description="Helical" evidence="6">
    <location>
        <begin position="432"/>
        <end position="455"/>
    </location>
</feature>
<gene>
    <name evidence="7" type="ORF">RC083_00940</name>
</gene>
<feature type="transmembrane region" description="Helical" evidence="6">
    <location>
        <begin position="252"/>
        <end position="272"/>
    </location>
</feature>
<comment type="similarity">
    <text evidence="2">Belongs to the major facilitator superfamily. Nitrate/nitrite porter (TC 2.A.1.8) family.</text>
</comment>
<dbReference type="SUPFAM" id="SSF103473">
    <property type="entry name" value="MFS general substrate transporter"/>
    <property type="match status" value="1"/>
</dbReference>
<comment type="subcellular location">
    <subcellularLocation>
        <location evidence="1">Membrane</location>
        <topology evidence="1">Multi-pass membrane protein</topology>
    </subcellularLocation>
</comment>
<sequence length="530" mass="58863">MRDVDKWQPEDESFWHSSSEKIANRNLWISIGSLFCSFAIWMYWGVITVQMINLGFNFTQYDLFSLIAIAGLTGATLRIPNSFFIHFCGGRYTLFFSTALLIFPSIGVGIALQDKSTPLWVFQLMALLSGIGGGNFASSMSNISCFFPKHKRGLALGLNVGLGNFGISAMQILIPLIMTRAVFNNEARQLVEPSATLITKVPIGSDVYIQNSGFIWLLFLVPLLVLSWFSATNIRTKSISPYLGGPFNAFKLIFIMLSIGLVCAGAGLWLFLPVTSNGSGFQAPKEVVLILVIFTTLFCLKRFSKDIRKQYQFFKNKHIWAMSVIYVMTFGSFIGFAAIFALAIKLIFGYQHIVIAGEMTHNMINQNAPSALMYAWMGAFIGALTRPLGGWLGDRFGGATVTQACCIIMVFSALGVSYYMNLAFKSATPEVFFIKFFTLFLVLFAATGVANGSTFKTISVLFPSQQMSFAIGWTSAIAAYGAFYIPCVFAEKLNTATPGDAFINFVVFYNVCLFINWWFYLRKESDSYNP</sequence>
<evidence type="ECO:0000256" key="1">
    <source>
        <dbReference type="ARBA" id="ARBA00004141"/>
    </source>
</evidence>
<dbReference type="Gene3D" id="1.20.1250.20">
    <property type="entry name" value="MFS general substrate transporter like domains"/>
    <property type="match status" value="2"/>
</dbReference>
<feature type="transmembrane region" description="Helical" evidence="6">
    <location>
        <begin position="213"/>
        <end position="231"/>
    </location>
</feature>
<name>A0ABU1B9F9_PSEHA</name>
<accession>A0ABU1B9F9</accession>
<feature type="transmembrane region" description="Helical" evidence="6">
    <location>
        <begin position="58"/>
        <end position="80"/>
    </location>
</feature>
<evidence type="ECO:0000256" key="2">
    <source>
        <dbReference type="ARBA" id="ARBA00008432"/>
    </source>
</evidence>
<dbReference type="EMBL" id="JAVIFY010000001">
    <property type="protein sequence ID" value="MDQ9090149.1"/>
    <property type="molecule type" value="Genomic_DNA"/>
</dbReference>
<keyword evidence="8" id="KW-1185">Reference proteome</keyword>
<dbReference type="Proteomes" id="UP001226574">
    <property type="component" value="Unassembled WGS sequence"/>
</dbReference>
<dbReference type="Pfam" id="PF07690">
    <property type="entry name" value="MFS_1"/>
    <property type="match status" value="1"/>
</dbReference>
<dbReference type="RefSeq" id="WP_309038142.1">
    <property type="nucleotide sequence ID" value="NZ_JAVIFY010000001.1"/>
</dbReference>
<dbReference type="InterPro" id="IPR044772">
    <property type="entry name" value="NO3_transporter"/>
</dbReference>
<organism evidence="7 8">
    <name type="scientific">Pseudoalteromonas haloplanktis</name>
    <name type="common">Alteromonas haloplanktis</name>
    <dbReference type="NCBI Taxonomy" id="228"/>
    <lineage>
        <taxon>Bacteria</taxon>
        <taxon>Pseudomonadati</taxon>
        <taxon>Pseudomonadota</taxon>
        <taxon>Gammaproteobacteria</taxon>
        <taxon>Alteromonadales</taxon>
        <taxon>Pseudoalteromonadaceae</taxon>
        <taxon>Pseudoalteromonas</taxon>
    </lineage>
</organism>
<proteinExistence type="inferred from homology"/>
<feature type="transmembrane region" description="Helical" evidence="6">
    <location>
        <begin position="287"/>
        <end position="303"/>
    </location>
</feature>
<feature type="transmembrane region" description="Helical" evidence="6">
    <location>
        <begin position="501"/>
        <end position="521"/>
    </location>
</feature>
<feature type="transmembrane region" description="Helical" evidence="6">
    <location>
        <begin position="92"/>
        <end position="112"/>
    </location>
</feature>
<feature type="transmembrane region" description="Helical" evidence="6">
    <location>
        <begin position="27"/>
        <end position="46"/>
    </location>
</feature>
<dbReference type="InterPro" id="IPR036259">
    <property type="entry name" value="MFS_trans_sf"/>
</dbReference>
<feature type="transmembrane region" description="Helical" evidence="6">
    <location>
        <begin position="467"/>
        <end position="489"/>
    </location>
</feature>
<keyword evidence="4 6" id="KW-1133">Transmembrane helix</keyword>
<evidence type="ECO:0000313" key="8">
    <source>
        <dbReference type="Proteomes" id="UP001226574"/>
    </source>
</evidence>
<reference evidence="7 8" key="1">
    <citation type="submission" date="2023-08" db="EMBL/GenBank/DDBJ databases">
        <title>Pseudoalteromonas haloplanktis LL1 genome.</title>
        <authorList>
            <person name="Wu S."/>
        </authorList>
    </citation>
    <scope>NUCLEOTIDE SEQUENCE [LARGE SCALE GENOMIC DNA]</scope>
    <source>
        <strain evidence="7 8">LL1</strain>
    </source>
</reference>
<dbReference type="PANTHER" id="PTHR23515">
    <property type="entry name" value="HIGH-AFFINITY NITRATE TRANSPORTER 2.3"/>
    <property type="match status" value="1"/>
</dbReference>
<evidence type="ECO:0000313" key="7">
    <source>
        <dbReference type="EMBL" id="MDQ9090149.1"/>
    </source>
</evidence>
<evidence type="ECO:0000256" key="5">
    <source>
        <dbReference type="ARBA" id="ARBA00023136"/>
    </source>
</evidence>